<evidence type="ECO:0000313" key="3">
    <source>
        <dbReference type="EMBL" id="KAF2843328.1"/>
    </source>
</evidence>
<proteinExistence type="predicted"/>
<dbReference type="OrthoDB" id="5414836at2759"/>
<reference evidence="3" key="1">
    <citation type="journal article" date="2020" name="Stud. Mycol.">
        <title>101 Dothideomycetes genomes: a test case for predicting lifestyles and emergence of pathogens.</title>
        <authorList>
            <person name="Haridas S."/>
            <person name="Albert R."/>
            <person name="Binder M."/>
            <person name="Bloem J."/>
            <person name="Labutti K."/>
            <person name="Salamov A."/>
            <person name="Andreopoulos B."/>
            <person name="Baker S."/>
            <person name="Barry K."/>
            <person name="Bills G."/>
            <person name="Bluhm B."/>
            <person name="Cannon C."/>
            <person name="Castanera R."/>
            <person name="Culley D."/>
            <person name="Daum C."/>
            <person name="Ezra D."/>
            <person name="Gonzalez J."/>
            <person name="Henrissat B."/>
            <person name="Kuo A."/>
            <person name="Liang C."/>
            <person name="Lipzen A."/>
            <person name="Lutzoni F."/>
            <person name="Magnuson J."/>
            <person name="Mondo S."/>
            <person name="Nolan M."/>
            <person name="Ohm R."/>
            <person name="Pangilinan J."/>
            <person name="Park H.-J."/>
            <person name="Ramirez L."/>
            <person name="Alfaro M."/>
            <person name="Sun H."/>
            <person name="Tritt A."/>
            <person name="Yoshinaga Y."/>
            <person name="Zwiers L.-H."/>
            <person name="Turgeon B."/>
            <person name="Goodwin S."/>
            <person name="Spatafora J."/>
            <person name="Crous P."/>
            <person name="Grigoriev I."/>
        </authorList>
    </citation>
    <scope>NUCLEOTIDE SEQUENCE</scope>
    <source>
        <strain evidence="3">CBS 101060</strain>
    </source>
</reference>
<feature type="signal peptide" evidence="2">
    <location>
        <begin position="1"/>
        <end position="22"/>
    </location>
</feature>
<evidence type="ECO:0000256" key="1">
    <source>
        <dbReference type="SAM" id="MobiDB-lite"/>
    </source>
</evidence>
<feature type="region of interest" description="Disordered" evidence="1">
    <location>
        <begin position="183"/>
        <end position="292"/>
    </location>
</feature>
<dbReference type="EMBL" id="MU006089">
    <property type="protein sequence ID" value="KAF2843328.1"/>
    <property type="molecule type" value="Genomic_DNA"/>
</dbReference>
<feature type="region of interest" description="Disordered" evidence="1">
    <location>
        <begin position="304"/>
        <end position="369"/>
    </location>
</feature>
<dbReference type="PROSITE" id="PS51257">
    <property type="entry name" value="PROKAR_LIPOPROTEIN"/>
    <property type="match status" value="1"/>
</dbReference>
<keyword evidence="2" id="KW-0732">Signal</keyword>
<sequence>MKALSSKYFFAASGLLVTSVLAQSCEDVQHALDIDAIELEYPNQVIIWRGPTRTTEVHITAYPDGNEVTSTKVVTVPNLVTTPLTWEYKGVVLTYPNTYLAYTKFYHAYPVQEDGSCTVTSTALRLPTPVAYENFVYGNVSNDEAPIELIDYLSGIPQVMAQLSGAEVTPSLNVFAAATTSATNSGVVTSPGPETGIDDPEPTATSRTVTPFPITANGTEPTSDSETPTSEPTESSAPTPTESESTTTTPIEPTSTQPSTTPSPSTDSPSTGLDNTPSPSSGSGTTEESSLGETTITEIVSVSESTAQTETLPPTSTDNTTGGGTTTAEDATTPGEPAPTEGTTTAGNTSNETSAETMPSGGSTIGAVPSELESSPAVITLTLDSSTLLVPTESPEATEGVITLTVGSTTFVIPTGTRDDSGGVVTVTYASSTYVIPTAPPFTGAAVPRGAGLSSHTIEALVIGAVGWLLQWI</sequence>
<evidence type="ECO:0000256" key="2">
    <source>
        <dbReference type="SAM" id="SignalP"/>
    </source>
</evidence>
<organism evidence="3 4">
    <name type="scientific">Patellaria atrata CBS 101060</name>
    <dbReference type="NCBI Taxonomy" id="1346257"/>
    <lineage>
        <taxon>Eukaryota</taxon>
        <taxon>Fungi</taxon>
        <taxon>Dikarya</taxon>
        <taxon>Ascomycota</taxon>
        <taxon>Pezizomycotina</taxon>
        <taxon>Dothideomycetes</taxon>
        <taxon>Dothideomycetes incertae sedis</taxon>
        <taxon>Patellariales</taxon>
        <taxon>Patellariaceae</taxon>
        <taxon>Patellaria</taxon>
    </lineage>
</organism>
<feature type="compositionally biased region" description="Low complexity" evidence="1">
    <location>
        <begin position="219"/>
        <end position="292"/>
    </location>
</feature>
<name>A0A9P4VTN0_9PEZI</name>
<protein>
    <submittedName>
        <fullName evidence="3">Uncharacterized protein</fullName>
    </submittedName>
</protein>
<dbReference type="Proteomes" id="UP000799429">
    <property type="component" value="Unassembled WGS sequence"/>
</dbReference>
<comment type="caution">
    <text evidence="3">The sequence shown here is derived from an EMBL/GenBank/DDBJ whole genome shotgun (WGS) entry which is preliminary data.</text>
</comment>
<evidence type="ECO:0000313" key="4">
    <source>
        <dbReference type="Proteomes" id="UP000799429"/>
    </source>
</evidence>
<dbReference type="AlphaFoldDB" id="A0A9P4VTN0"/>
<keyword evidence="4" id="KW-1185">Reference proteome</keyword>
<accession>A0A9P4VTN0</accession>
<feature type="chain" id="PRO_5040260599" evidence="2">
    <location>
        <begin position="23"/>
        <end position="473"/>
    </location>
</feature>
<feature type="compositionally biased region" description="Low complexity" evidence="1">
    <location>
        <begin position="313"/>
        <end position="355"/>
    </location>
</feature>
<gene>
    <name evidence="3" type="ORF">M501DRAFT_79002</name>
</gene>